<dbReference type="PANTHER" id="PTHR15651:SF7">
    <property type="entry name" value="ARMADILLO REPEAT-CONTAINING PROTEIN 8"/>
    <property type="match status" value="1"/>
</dbReference>
<feature type="region of interest" description="Disordered" evidence="6">
    <location>
        <begin position="916"/>
        <end position="936"/>
    </location>
</feature>
<keyword evidence="8" id="KW-1185">Reference proteome</keyword>
<dbReference type="PANTHER" id="PTHR15651">
    <property type="entry name" value="ARMADILLO REPEAT-CONTAINING PROTEIN 8"/>
    <property type="match status" value="1"/>
</dbReference>
<keyword evidence="4" id="KW-0677">Repeat</keyword>
<dbReference type="Proteomes" id="UP001437256">
    <property type="component" value="Unassembled WGS sequence"/>
</dbReference>
<feature type="compositionally biased region" description="Basic and acidic residues" evidence="6">
    <location>
        <begin position="209"/>
        <end position="221"/>
    </location>
</feature>
<feature type="region of interest" description="Disordered" evidence="6">
    <location>
        <begin position="209"/>
        <end position="228"/>
    </location>
</feature>
<name>A0ABR3A854_9AGAR</name>
<dbReference type="EMBL" id="JBBXMP010000014">
    <property type="protein sequence ID" value="KAL0069153.1"/>
    <property type="molecule type" value="Genomic_DNA"/>
</dbReference>
<dbReference type="SUPFAM" id="SSF48371">
    <property type="entry name" value="ARM repeat"/>
    <property type="match status" value="1"/>
</dbReference>
<dbReference type="Gene3D" id="1.25.10.10">
    <property type="entry name" value="Leucine-rich Repeat Variant"/>
    <property type="match status" value="3"/>
</dbReference>
<proteinExistence type="predicted"/>
<evidence type="ECO:0000256" key="5">
    <source>
        <dbReference type="ARBA" id="ARBA00023242"/>
    </source>
</evidence>
<evidence type="ECO:0000313" key="8">
    <source>
        <dbReference type="Proteomes" id="UP001437256"/>
    </source>
</evidence>
<evidence type="ECO:0000313" key="7">
    <source>
        <dbReference type="EMBL" id="KAL0069153.1"/>
    </source>
</evidence>
<organism evidence="7 8">
    <name type="scientific">Marasmius tenuissimus</name>
    <dbReference type="NCBI Taxonomy" id="585030"/>
    <lineage>
        <taxon>Eukaryota</taxon>
        <taxon>Fungi</taxon>
        <taxon>Dikarya</taxon>
        <taxon>Basidiomycota</taxon>
        <taxon>Agaricomycotina</taxon>
        <taxon>Agaricomycetes</taxon>
        <taxon>Agaricomycetidae</taxon>
        <taxon>Agaricales</taxon>
        <taxon>Marasmiineae</taxon>
        <taxon>Marasmiaceae</taxon>
        <taxon>Marasmius</taxon>
    </lineage>
</organism>
<feature type="compositionally biased region" description="Acidic residues" evidence="6">
    <location>
        <begin position="672"/>
        <end position="681"/>
    </location>
</feature>
<evidence type="ECO:0008006" key="9">
    <source>
        <dbReference type="Google" id="ProtNLM"/>
    </source>
</evidence>
<evidence type="ECO:0000256" key="6">
    <source>
        <dbReference type="SAM" id="MobiDB-lite"/>
    </source>
</evidence>
<comment type="caution">
    <text evidence="7">The sequence shown here is derived from an EMBL/GenBank/DDBJ whole genome shotgun (WGS) entry which is preliminary data.</text>
</comment>
<feature type="region of interest" description="Disordered" evidence="6">
    <location>
        <begin position="630"/>
        <end position="697"/>
    </location>
</feature>
<feature type="compositionally biased region" description="Basic residues" evidence="6">
    <location>
        <begin position="631"/>
        <end position="646"/>
    </location>
</feature>
<protein>
    <recommendedName>
        <fullName evidence="9">Armadillo repeat-containing protein 8</fullName>
    </recommendedName>
</protein>
<dbReference type="InterPro" id="IPR016024">
    <property type="entry name" value="ARM-type_fold"/>
</dbReference>
<keyword evidence="5" id="KW-0539">Nucleus</keyword>
<comment type="subcellular location">
    <subcellularLocation>
        <location evidence="2">Cytoplasm</location>
    </subcellularLocation>
    <subcellularLocation>
        <location evidence="1">Nucleus</location>
    </subcellularLocation>
</comment>
<gene>
    <name evidence="7" type="ORF">AAF712_003839</name>
</gene>
<sequence>MGVMRTSPSPFTNTEAIDAVERLRVYKNKVVGNLTAKTQLSLDSEFLQSLVKCLSNSSIEIRIEAAHIIGSISLGSDDAVANLLRVDALQALLDALKDSTAPTTVNQPKASNLKLALARALRSLTASAADIVGPSLWGLRPDTSDIRSEAQAALKIFFSLESLDIVLPLLSQTQTTIAVLVAELLAQSLRVMQDRMVVTEWVPPEDRQKEVRSKRGWEKASAHGANAPARQGGWVTRNLVVQEAALLALAALVKDNTTVAAALVENEVLTSVIDIPVRSKIPDVQLAACLCATHIVRAYPQPPDSAATTVISILNRFISPSSTTSIIPPHHQQKACYILYHLVIDDAAHCRLAFAKGCLFKLASLLASLTVIPPEESQVLSNVIEYANVNKSPSSSSSELVDTDEPPILAALREAALIALTSLALPGHDAQMALTEMDLADVSFHPALPELSLPGTPEPSQPTRQHKQLLPLLRLTLLSPHVGVRYASAELMRALTRSVSVLRTNVMDSGLGWLIFERVMDKEEDRRVIGSALKAVCNCVSEYSPLRPGYVKLGLVQRLVEFIRGVESRRASDGEEADTPVMDTSLRLRALWAIKNLVWKSEDYVKMEVMSQLGWKSLAQLMVTGKLEAKARHRRARAKPKDRSRRQSVAGGVVGMMDIDEADENAGGAEDGSSEDTETEDADHRGVEEDTSPVQEQAINIVRNLTENENGIDMVFEQFGCIDLTGIPLGSSKKDFSVPESAFPSLSATIPSNPMSSSPHPIITVMTALLSTPPNALLDVTLQATYAIANLANGSSTQQAMILDHPPLLRAIGTVIAEFPRGFEGGDARKPAIGTILTLAKGCAGVVTISSPGDTGTIITSLRCRQIMVDVGVVGTLKRICESQGGIVGVGIGHHHHPHHLPSGGARGSLVHTHSYSYSHSHSHGHPSSVTSSAVATSPATPVHLHSFSHPVDTDKVVVDLARETLDWLDHGDMPG</sequence>
<keyword evidence="3" id="KW-0963">Cytoplasm</keyword>
<dbReference type="InterPro" id="IPR000225">
    <property type="entry name" value="Armadillo"/>
</dbReference>
<reference evidence="7 8" key="1">
    <citation type="submission" date="2024-05" db="EMBL/GenBank/DDBJ databases">
        <title>A draft genome resource for the thread blight pathogen Marasmius tenuissimus strain MS-2.</title>
        <authorList>
            <person name="Yulfo-Soto G.E."/>
            <person name="Baruah I.K."/>
            <person name="Amoako-Attah I."/>
            <person name="Bukari Y."/>
            <person name="Meinhardt L.W."/>
            <person name="Bailey B.A."/>
            <person name="Cohen S.P."/>
        </authorList>
    </citation>
    <scope>NUCLEOTIDE SEQUENCE [LARGE SCALE GENOMIC DNA]</scope>
    <source>
        <strain evidence="7 8">MS-2</strain>
    </source>
</reference>
<evidence type="ECO:0000256" key="4">
    <source>
        <dbReference type="ARBA" id="ARBA00022737"/>
    </source>
</evidence>
<dbReference type="SMART" id="SM00185">
    <property type="entry name" value="ARM"/>
    <property type="match status" value="4"/>
</dbReference>
<accession>A0ABR3A854</accession>
<evidence type="ECO:0000256" key="1">
    <source>
        <dbReference type="ARBA" id="ARBA00004123"/>
    </source>
</evidence>
<dbReference type="InterPro" id="IPR038739">
    <property type="entry name" value="ARMC8/Vid28"/>
</dbReference>
<dbReference type="InterPro" id="IPR011989">
    <property type="entry name" value="ARM-like"/>
</dbReference>
<evidence type="ECO:0000256" key="3">
    <source>
        <dbReference type="ARBA" id="ARBA00022490"/>
    </source>
</evidence>
<evidence type="ECO:0000256" key="2">
    <source>
        <dbReference type="ARBA" id="ARBA00004496"/>
    </source>
</evidence>